<evidence type="ECO:0000313" key="1">
    <source>
        <dbReference type="EMBL" id="DAF85607.1"/>
    </source>
</evidence>
<dbReference type="EMBL" id="BK015927">
    <property type="protein sequence ID" value="DAF85607.1"/>
    <property type="molecule type" value="Genomic_DNA"/>
</dbReference>
<proteinExistence type="predicted"/>
<reference evidence="1" key="1">
    <citation type="journal article" date="2021" name="Proc. Natl. Acad. Sci. U.S.A.">
        <title>A Catalog of Tens of Thousands of Viruses from Human Metagenomes Reveals Hidden Associations with Chronic Diseases.</title>
        <authorList>
            <person name="Tisza M.J."/>
            <person name="Buck C.B."/>
        </authorList>
    </citation>
    <scope>NUCLEOTIDE SEQUENCE</scope>
    <source>
        <strain evidence="1">Ct5jB2</strain>
    </source>
</reference>
<sequence length="90" mass="10316">MNYTIDEVKNILASKKSQICNLGISHTVLTVIQDLLEYQTPKNPLPNGTHKGFNNYCCPSCKRPLSAMCEDFQMPYCENCGQKINWNMKR</sequence>
<accession>A0A8S5TTW6</accession>
<organism evidence="1">
    <name type="scientific">Siphoviridae sp. ct5jB2</name>
    <dbReference type="NCBI Taxonomy" id="2825337"/>
    <lineage>
        <taxon>Viruses</taxon>
        <taxon>Duplodnaviria</taxon>
        <taxon>Heunggongvirae</taxon>
        <taxon>Uroviricota</taxon>
        <taxon>Caudoviricetes</taxon>
    </lineage>
</organism>
<protein>
    <submittedName>
        <fullName evidence="1">50S ribosomal subunit</fullName>
    </submittedName>
</protein>
<name>A0A8S5TTW6_9CAUD</name>